<accession>A0ABP0U1D7</accession>
<dbReference type="Proteomes" id="UP001497512">
    <property type="component" value="Chromosome 16"/>
</dbReference>
<keyword evidence="2" id="KW-1185">Reference proteome</keyword>
<evidence type="ECO:0000313" key="2">
    <source>
        <dbReference type="Proteomes" id="UP001497512"/>
    </source>
</evidence>
<reference evidence="1" key="1">
    <citation type="submission" date="2024-02" db="EMBL/GenBank/DDBJ databases">
        <authorList>
            <consortium name="ELIXIR-Norway"/>
            <consortium name="Elixir Norway"/>
        </authorList>
    </citation>
    <scope>NUCLEOTIDE SEQUENCE</scope>
</reference>
<evidence type="ECO:0000313" key="1">
    <source>
        <dbReference type="EMBL" id="CAK9207739.1"/>
    </source>
</evidence>
<name>A0ABP0U1D7_9BRYO</name>
<gene>
    <name evidence="1" type="ORF">CSSPTR1EN2_LOCUS8957</name>
</gene>
<protein>
    <submittedName>
        <fullName evidence="1">Uncharacterized protein</fullName>
    </submittedName>
</protein>
<organism evidence="1 2">
    <name type="scientific">Sphagnum troendelagicum</name>
    <dbReference type="NCBI Taxonomy" id="128251"/>
    <lineage>
        <taxon>Eukaryota</taxon>
        <taxon>Viridiplantae</taxon>
        <taxon>Streptophyta</taxon>
        <taxon>Embryophyta</taxon>
        <taxon>Bryophyta</taxon>
        <taxon>Sphagnophytina</taxon>
        <taxon>Sphagnopsida</taxon>
        <taxon>Sphagnales</taxon>
        <taxon>Sphagnaceae</taxon>
        <taxon>Sphagnum</taxon>
    </lineage>
</organism>
<dbReference type="EMBL" id="OZ019908">
    <property type="protein sequence ID" value="CAK9207739.1"/>
    <property type="molecule type" value="Genomic_DNA"/>
</dbReference>
<sequence length="65" mass="7033">MKPFPVGVYVSDAGDSVFGAAMDLDLDGDALELFQGVDSCQADQKPLDADFFNCFEDDFDDTDVS</sequence>
<proteinExistence type="predicted"/>